<organism evidence="1 2">
    <name type="scientific">Vanilla planifolia</name>
    <name type="common">Vanilla</name>
    <dbReference type="NCBI Taxonomy" id="51239"/>
    <lineage>
        <taxon>Eukaryota</taxon>
        <taxon>Viridiplantae</taxon>
        <taxon>Streptophyta</taxon>
        <taxon>Embryophyta</taxon>
        <taxon>Tracheophyta</taxon>
        <taxon>Spermatophyta</taxon>
        <taxon>Magnoliopsida</taxon>
        <taxon>Liliopsida</taxon>
        <taxon>Asparagales</taxon>
        <taxon>Orchidaceae</taxon>
        <taxon>Vanilloideae</taxon>
        <taxon>Vanilleae</taxon>
        <taxon>Vanilla</taxon>
    </lineage>
</organism>
<name>A0A835QWH9_VANPL</name>
<dbReference type="EMBL" id="JADCNL010000006">
    <property type="protein sequence ID" value="KAG0477494.1"/>
    <property type="molecule type" value="Genomic_DNA"/>
</dbReference>
<accession>A0A835QWH9</accession>
<evidence type="ECO:0000313" key="2">
    <source>
        <dbReference type="Proteomes" id="UP000636800"/>
    </source>
</evidence>
<protein>
    <submittedName>
        <fullName evidence="1">Uncharacterized protein</fullName>
    </submittedName>
</protein>
<comment type="caution">
    <text evidence="1">The sequence shown here is derived from an EMBL/GenBank/DDBJ whole genome shotgun (WGS) entry which is preliminary data.</text>
</comment>
<reference evidence="1 2" key="1">
    <citation type="journal article" date="2020" name="Nat. Food">
        <title>A phased Vanilla planifolia genome enables genetic improvement of flavour and production.</title>
        <authorList>
            <person name="Hasing T."/>
            <person name="Tang H."/>
            <person name="Brym M."/>
            <person name="Khazi F."/>
            <person name="Huang T."/>
            <person name="Chambers A.H."/>
        </authorList>
    </citation>
    <scope>NUCLEOTIDE SEQUENCE [LARGE SCALE GENOMIC DNA]</scope>
    <source>
        <tissue evidence="1">Leaf</tissue>
    </source>
</reference>
<dbReference type="OrthoDB" id="1937086at2759"/>
<keyword evidence="2" id="KW-1185">Reference proteome</keyword>
<dbReference type="Proteomes" id="UP000636800">
    <property type="component" value="Chromosome 6"/>
</dbReference>
<evidence type="ECO:0000313" key="1">
    <source>
        <dbReference type="EMBL" id="KAG0477494.1"/>
    </source>
</evidence>
<sequence>MAFSHVSSKQVKLRFKREFYSSPAVDGKSIIPYFRGVRPGPSGLQEGFGIVAAGKSSASSRDQKSCRLRWCNQLNPINGSLSTVPAIIGIVVIDSKNASNGFFVRWGHQPSSLPQTGPSRSVDDSRPCTPYSSCSQLSIFLVSVWTYPGSAQPFN</sequence>
<gene>
    <name evidence="1" type="ORF">HPP92_014335</name>
</gene>
<dbReference type="AlphaFoldDB" id="A0A835QWH9"/>
<proteinExistence type="predicted"/>